<dbReference type="AlphaFoldDB" id="A0A7N0VFR6"/>
<organism evidence="1 2">
    <name type="scientific">Kalanchoe fedtschenkoi</name>
    <name type="common">Lavender scallops</name>
    <name type="synonym">South American air plant</name>
    <dbReference type="NCBI Taxonomy" id="63787"/>
    <lineage>
        <taxon>Eukaryota</taxon>
        <taxon>Viridiplantae</taxon>
        <taxon>Streptophyta</taxon>
        <taxon>Embryophyta</taxon>
        <taxon>Tracheophyta</taxon>
        <taxon>Spermatophyta</taxon>
        <taxon>Magnoliopsida</taxon>
        <taxon>eudicotyledons</taxon>
        <taxon>Gunneridae</taxon>
        <taxon>Pentapetalae</taxon>
        <taxon>Saxifragales</taxon>
        <taxon>Crassulaceae</taxon>
        <taxon>Kalanchoe</taxon>
    </lineage>
</organism>
<keyword evidence="2" id="KW-1185">Reference proteome</keyword>
<name>A0A7N0VFR6_KALFE</name>
<sequence>MVSSISFTISVSSPVAHPWPSLVTIDCHPGLTCFLWSSSSLIVRRSTLIDCQISSLIGVCVLSSARPGLLCTYYSLDSGFSIF</sequence>
<dbReference type="EnsemblPlants" id="Kaladp0822s0019.1.v1.1">
    <property type="protein sequence ID" value="Kaladp0822s0019.1.v1.1.CDS.1"/>
    <property type="gene ID" value="Kaladp0822s0019.v1.1"/>
</dbReference>
<dbReference type="Proteomes" id="UP000594263">
    <property type="component" value="Unplaced"/>
</dbReference>
<reference evidence="1" key="1">
    <citation type="submission" date="2021-01" db="UniProtKB">
        <authorList>
            <consortium name="EnsemblPlants"/>
        </authorList>
    </citation>
    <scope>IDENTIFICATION</scope>
</reference>
<evidence type="ECO:0000313" key="1">
    <source>
        <dbReference type="EnsemblPlants" id="Kaladp0822s0019.1.v1.1.CDS.1"/>
    </source>
</evidence>
<evidence type="ECO:0000313" key="2">
    <source>
        <dbReference type="Proteomes" id="UP000594263"/>
    </source>
</evidence>
<dbReference type="Gramene" id="Kaladp0822s0019.1.v1.1">
    <property type="protein sequence ID" value="Kaladp0822s0019.1.v1.1.CDS.1"/>
    <property type="gene ID" value="Kaladp0822s0019.v1.1"/>
</dbReference>
<protein>
    <submittedName>
        <fullName evidence="1">Uncharacterized protein</fullName>
    </submittedName>
</protein>
<proteinExistence type="predicted"/>
<accession>A0A7N0VFR6</accession>